<feature type="transmembrane region" description="Helical" evidence="4">
    <location>
        <begin position="147"/>
        <end position="166"/>
    </location>
</feature>
<keyword evidence="3" id="KW-0597">Phosphoprotein</keyword>
<dbReference type="SUPFAM" id="SSF55874">
    <property type="entry name" value="ATPase domain of HSP90 chaperone/DNA topoisomerase II/histidine kinase"/>
    <property type="match status" value="1"/>
</dbReference>
<keyword evidence="4" id="KW-0472">Membrane</keyword>
<dbReference type="SMART" id="SM00387">
    <property type="entry name" value="HATPase_c"/>
    <property type="match status" value="1"/>
</dbReference>
<feature type="transmembrane region" description="Helical" evidence="4">
    <location>
        <begin position="83"/>
        <end position="102"/>
    </location>
</feature>
<dbReference type="InterPro" id="IPR003594">
    <property type="entry name" value="HATPase_dom"/>
</dbReference>
<evidence type="ECO:0000256" key="4">
    <source>
        <dbReference type="SAM" id="Phobius"/>
    </source>
</evidence>
<name>A0ABT5KVF0_9BURK</name>
<feature type="transmembrane region" description="Helical" evidence="4">
    <location>
        <begin position="37"/>
        <end position="55"/>
    </location>
</feature>
<feature type="domain" description="Histidine kinase" evidence="5">
    <location>
        <begin position="222"/>
        <end position="453"/>
    </location>
</feature>
<dbReference type="InterPro" id="IPR004358">
    <property type="entry name" value="Sig_transdc_His_kin-like_C"/>
</dbReference>
<dbReference type="EMBL" id="JAQQXS010000013">
    <property type="protein sequence ID" value="MDC8786410.1"/>
    <property type="molecule type" value="Genomic_DNA"/>
</dbReference>
<evidence type="ECO:0000259" key="5">
    <source>
        <dbReference type="PROSITE" id="PS50109"/>
    </source>
</evidence>
<keyword evidence="4" id="KW-1133">Transmembrane helix</keyword>
<dbReference type="InterPro" id="IPR036097">
    <property type="entry name" value="HisK_dim/P_sf"/>
</dbReference>
<dbReference type="Pfam" id="PF02518">
    <property type="entry name" value="HATPase_c"/>
    <property type="match status" value="1"/>
</dbReference>
<sequence length="457" mass="49631">METVTKYRRQALASMQGALLLGILVASTQFLHDPIVFGVMGLGMLASLLSLLLAFKGISGWATCIFGLQLLVMPPVLSLHETGMYDSAMYLVPVSMVLMAAVGRARFVWAFNSLVVLSTLGVIIATTHGVNGQRLSADPPLNEAADGAAILIIIVLCGFATGYLSLIMQRMLDVIRGEQELLEARVNSRTQDLEQALVRMQRIQDELVHSEKLASLGSLVAGISHELNTPIGNALIMATSSQERIRSLRQMMLAGPLRKSSLENYLHASEEMADLLVRAIERSATLIASFKQVAVDQTSERRREFNLLEVLHSVVDTLRAGIKHQPWTFHIEADAGIACDSYPGPLGQILTNLVQNALRHGFNQRNHGTVWIDVRLVDDEVWLQVRDDGHGMDPGVLARVFDPFFTTQLGQGGSGLGLAICRRLATSVLGGDLTASSVSGEGACFTLRFPRVAPGQI</sequence>
<accession>A0ABT5KVF0</accession>
<dbReference type="CDD" id="cd00082">
    <property type="entry name" value="HisKA"/>
    <property type="match status" value="1"/>
</dbReference>
<dbReference type="InterPro" id="IPR005467">
    <property type="entry name" value="His_kinase_dom"/>
</dbReference>
<comment type="catalytic activity">
    <reaction evidence="1">
        <text>ATP + protein L-histidine = ADP + protein N-phospho-L-histidine.</text>
        <dbReference type="EC" id="2.7.13.3"/>
    </reaction>
</comment>
<dbReference type="EC" id="2.7.13.3" evidence="2"/>
<comment type="caution">
    <text evidence="6">The sequence shown here is derived from an EMBL/GenBank/DDBJ whole genome shotgun (WGS) entry which is preliminary data.</text>
</comment>
<feature type="transmembrane region" description="Helical" evidence="4">
    <location>
        <begin position="60"/>
        <end position="77"/>
    </location>
</feature>
<dbReference type="Gene3D" id="3.30.565.10">
    <property type="entry name" value="Histidine kinase-like ATPase, C-terminal domain"/>
    <property type="match status" value="1"/>
</dbReference>
<protein>
    <recommendedName>
        <fullName evidence="2">histidine kinase</fullName>
        <ecNumber evidence="2">2.7.13.3</ecNumber>
    </recommendedName>
</protein>
<dbReference type="RefSeq" id="WP_273597527.1">
    <property type="nucleotide sequence ID" value="NZ_JAQQXS010000013.1"/>
</dbReference>
<keyword evidence="6" id="KW-0418">Kinase</keyword>
<feature type="transmembrane region" description="Helical" evidence="4">
    <location>
        <begin position="12"/>
        <end position="31"/>
    </location>
</feature>
<dbReference type="InterPro" id="IPR003661">
    <property type="entry name" value="HisK_dim/P_dom"/>
</dbReference>
<dbReference type="PRINTS" id="PR00344">
    <property type="entry name" value="BCTRLSENSOR"/>
</dbReference>
<dbReference type="Proteomes" id="UP001219862">
    <property type="component" value="Unassembled WGS sequence"/>
</dbReference>
<dbReference type="PROSITE" id="PS50109">
    <property type="entry name" value="HIS_KIN"/>
    <property type="match status" value="1"/>
</dbReference>
<dbReference type="SUPFAM" id="SSF47384">
    <property type="entry name" value="Homodimeric domain of signal transducing histidine kinase"/>
    <property type="match status" value="1"/>
</dbReference>
<dbReference type="GO" id="GO:0016301">
    <property type="term" value="F:kinase activity"/>
    <property type="evidence" value="ECO:0007669"/>
    <property type="project" value="UniProtKB-KW"/>
</dbReference>
<evidence type="ECO:0000256" key="2">
    <source>
        <dbReference type="ARBA" id="ARBA00012438"/>
    </source>
</evidence>
<reference evidence="6 7" key="1">
    <citation type="submission" date="2022-10" db="EMBL/GenBank/DDBJ databases">
        <title>paucibacter sp. hw8 Genome sequencing.</title>
        <authorList>
            <person name="Park S."/>
        </authorList>
    </citation>
    <scope>NUCLEOTIDE SEQUENCE [LARGE SCALE GENOMIC DNA]</scope>
    <source>
        <strain evidence="7">hw8</strain>
    </source>
</reference>
<proteinExistence type="predicted"/>
<keyword evidence="4" id="KW-0812">Transmembrane</keyword>
<organism evidence="6 7">
    <name type="scientific">Roseateles koreensis</name>
    <dbReference type="NCBI Taxonomy" id="2987526"/>
    <lineage>
        <taxon>Bacteria</taxon>
        <taxon>Pseudomonadati</taxon>
        <taxon>Pseudomonadota</taxon>
        <taxon>Betaproteobacteria</taxon>
        <taxon>Burkholderiales</taxon>
        <taxon>Sphaerotilaceae</taxon>
        <taxon>Roseateles</taxon>
    </lineage>
</organism>
<evidence type="ECO:0000256" key="3">
    <source>
        <dbReference type="ARBA" id="ARBA00022553"/>
    </source>
</evidence>
<evidence type="ECO:0000313" key="6">
    <source>
        <dbReference type="EMBL" id="MDC8786410.1"/>
    </source>
</evidence>
<evidence type="ECO:0000256" key="1">
    <source>
        <dbReference type="ARBA" id="ARBA00000085"/>
    </source>
</evidence>
<dbReference type="Gene3D" id="1.10.287.130">
    <property type="match status" value="1"/>
</dbReference>
<keyword evidence="7" id="KW-1185">Reference proteome</keyword>
<keyword evidence="6" id="KW-0808">Transferase</keyword>
<feature type="transmembrane region" description="Helical" evidence="4">
    <location>
        <begin position="109"/>
        <end position="127"/>
    </location>
</feature>
<dbReference type="InterPro" id="IPR036890">
    <property type="entry name" value="HATPase_C_sf"/>
</dbReference>
<gene>
    <name evidence="6" type="ORF">PRZ01_14565</name>
</gene>
<dbReference type="PANTHER" id="PTHR43065">
    <property type="entry name" value="SENSOR HISTIDINE KINASE"/>
    <property type="match status" value="1"/>
</dbReference>
<evidence type="ECO:0000313" key="7">
    <source>
        <dbReference type="Proteomes" id="UP001219862"/>
    </source>
</evidence>